<dbReference type="OrthoDB" id="9796920at2"/>
<comment type="caution">
    <text evidence="2">The sequence shown here is derived from an EMBL/GenBank/DDBJ whole genome shotgun (WGS) entry which is preliminary data.</text>
</comment>
<dbReference type="Pfam" id="PF04073">
    <property type="entry name" value="tRNA_edit"/>
    <property type="match status" value="1"/>
</dbReference>
<evidence type="ECO:0000259" key="1">
    <source>
        <dbReference type="Pfam" id="PF04073"/>
    </source>
</evidence>
<name>A0A255HCB3_9ACTN</name>
<dbReference type="RefSeq" id="WP_094362239.1">
    <property type="nucleotide sequence ID" value="NZ_NMVQ01000001.1"/>
</dbReference>
<protein>
    <recommendedName>
        <fullName evidence="1">YbaK/aminoacyl-tRNA synthetase-associated domain-containing protein</fullName>
    </recommendedName>
</protein>
<dbReference type="InterPro" id="IPR036754">
    <property type="entry name" value="YbaK/aa-tRNA-synt-asso_dom_sf"/>
</dbReference>
<dbReference type="Gene3D" id="3.90.960.10">
    <property type="entry name" value="YbaK/aminoacyl-tRNA synthetase-associated domain"/>
    <property type="match status" value="1"/>
</dbReference>
<dbReference type="CDD" id="cd04939">
    <property type="entry name" value="PA2301"/>
    <property type="match status" value="1"/>
</dbReference>
<dbReference type="AlphaFoldDB" id="A0A255HCB3"/>
<dbReference type="PANTHER" id="PTHR30411:SF1">
    <property type="entry name" value="CYTOPLASMIC PROTEIN"/>
    <property type="match status" value="1"/>
</dbReference>
<proteinExistence type="predicted"/>
<evidence type="ECO:0000313" key="2">
    <source>
        <dbReference type="EMBL" id="OYO25032.1"/>
    </source>
</evidence>
<organism evidence="2 3">
    <name type="scientific">Enemella dayhoffiae</name>
    <dbReference type="NCBI Taxonomy" id="2016507"/>
    <lineage>
        <taxon>Bacteria</taxon>
        <taxon>Bacillati</taxon>
        <taxon>Actinomycetota</taxon>
        <taxon>Actinomycetes</taxon>
        <taxon>Propionibacteriales</taxon>
        <taxon>Propionibacteriaceae</taxon>
        <taxon>Enemella</taxon>
    </lineage>
</organism>
<sequence length="177" mass="18509">MSEAPGTLDWRPAVDHPELVAAPTADALAALGVECLVAPIDAELADTAAFCEAYGVELAESANCVVVEGRRGETTRMAACMVLATDRADVNKTVRKHLDVRKISFAGMETATSLTRMEYGGITPVGLPADWPVLVDRRVAEAGWVVIGGGVRGSKLAIRGAELAKLPAAEVLELAQG</sequence>
<dbReference type="SUPFAM" id="SSF55826">
    <property type="entry name" value="YbaK/ProRS associated domain"/>
    <property type="match status" value="1"/>
</dbReference>
<evidence type="ECO:0000313" key="3">
    <source>
        <dbReference type="Proteomes" id="UP000216311"/>
    </source>
</evidence>
<gene>
    <name evidence="2" type="ORF">CGZ93_00765</name>
</gene>
<accession>A0A255HCB3</accession>
<dbReference type="GO" id="GO:0002161">
    <property type="term" value="F:aminoacyl-tRNA deacylase activity"/>
    <property type="evidence" value="ECO:0007669"/>
    <property type="project" value="InterPro"/>
</dbReference>
<keyword evidence="3" id="KW-1185">Reference proteome</keyword>
<feature type="domain" description="YbaK/aminoacyl-tRNA synthetase-associated" evidence="1">
    <location>
        <begin position="43"/>
        <end position="166"/>
    </location>
</feature>
<dbReference type="EMBL" id="NMVQ01000001">
    <property type="protein sequence ID" value="OYO25032.1"/>
    <property type="molecule type" value="Genomic_DNA"/>
</dbReference>
<dbReference type="InterPro" id="IPR007214">
    <property type="entry name" value="YbaK/aa-tRNA-synth-assoc-dom"/>
</dbReference>
<dbReference type="PANTHER" id="PTHR30411">
    <property type="entry name" value="CYTOPLASMIC PROTEIN"/>
    <property type="match status" value="1"/>
</dbReference>
<dbReference type="Proteomes" id="UP000216311">
    <property type="component" value="Unassembled WGS sequence"/>
</dbReference>
<reference evidence="2 3" key="1">
    <citation type="submission" date="2017-07" db="EMBL/GenBank/DDBJ databases">
        <title>Draft whole genome sequences of clinical Proprionibacteriaceae strains.</title>
        <authorList>
            <person name="Bernier A.-M."/>
            <person name="Bernard K."/>
            <person name="Domingo M.-C."/>
        </authorList>
    </citation>
    <scope>NUCLEOTIDE SEQUENCE [LARGE SCALE GENOMIC DNA]</scope>
    <source>
        <strain evidence="2 3">NML 130396</strain>
    </source>
</reference>